<dbReference type="PANTHER" id="PTHR43428:SF1">
    <property type="entry name" value="ARSENATE REDUCTASE"/>
    <property type="match status" value="1"/>
</dbReference>
<dbReference type="GO" id="GO:0030612">
    <property type="term" value="F:arsenate reductase (thioredoxin) activity"/>
    <property type="evidence" value="ECO:0007669"/>
    <property type="project" value="UniProtKB-EC"/>
</dbReference>
<sequence>MNSKKRVLFICAHNSARSPMAEALLRYIAPEQFDAFSAGIQPTPVDSRVLAVLSQLDIPSEGLHSKPLEAFAGQQFDYVITLCDKSAQEYQMMPRGEEVIAWNVEDPQASSKPDAFRHVLSEMNERLKIFVLLKTRPDHQGANHLPLA</sequence>
<dbReference type="RefSeq" id="WP_377815799.1">
    <property type="nucleotide sequence ID" value="NZ_JBHRSJ010000034.1"/>
</dbReference>
<keyword evidence="3" id="KW-0560">Oxidoreductase</keyword>
<protein>
    <submittedName>
        <fullName evidence="3">Arsenate reductase ArsC</fullName>
        <ecNumber evidence="3">1.20.4.4</ecNumber>
    </submittedName>
</protein>
<keyword evidence="4" id="KW-1185">Reference proteome</keyword>
<proteinExistence type="predicted"/>
<dbReference type="SMART" id="SM00226">
    <property type="entry name" value="LMWPc"/>
    <property type="match status" value="1"/>
</dbReference>
<organism evidence="3 4">
    <name type="scientific">Azotobacter bryophylli</name>
    <dbReference type="NCBI Taxonomy" id="1986537"/>
    <lineage>
        <taxon>Bacteria</taxon>
        <taxon>Pseudomonadati</taxon>
        <taxon>Pseudomonadota</taxon>
        <taxon>Gammaproteobacteria</taxon>
        <taxon>Pseudomonadales</taxon>
        <taxon>Pseudomonadaceae</taxon>
        <taxon>Azotobacter</taxon>
    </lineage>
</organism>
<dbReference type="SUPFAM" id="SSF52788">
    <property type="entry name" value="Phosphotyrosine protein phosphatases I"/>
    <property type="match status" value="1"/>
</dbReference>
<evidence type="ECO:0000256" key="1">
    <source>
        <dbReference type="ARBA" id="ARBA00022849"/>
    </source>
</evidence>
<comment type="caution">
    <text evidence="3">The sequence shown here is derived from an EMBL/GenBank/DDBJ whole genome shotgun (WGS) entry which is preliminary data.</text>
</comment>
<gene>
    <name evidence="3" type="ORF">ACFOJE_16860</name>
</gene>
<dbReference type="PANTHER" id="PTHR43428">
    <property type="entry name" value="ARSENATE REDUCTASE"/>
    <property type="match status" value="1"/>
</dbReference>
<dbReference type="Pfam" id="PF01451">
    <property type="entry name" value="LMWPc"/>
    <property type="match status" value="1"/>
</dbReference>
<dbReference type="InterPro" id="IPR036196">
    <property type="entry name" value="Ptyr_pPase_sf"/>
</dbReference>
<evidence type="ECO:0000313" key="4">
    <source>
        <dbReference type="Proteomes" id="UP001595457"/>
    </source>
</evidence>
<dbReference type="InterPro" id="IPR023485">
    <property type="entry name" value="Ptyr_pPase"/>
</dbReference>
<evidence type="ECO:0000259" key="2">
    <source>
        <dbReference type="SMART" id="SM00226"/>
    </source>
</evidence>
<evidence type="ECO:0000313" key="3">
    <source>
        <dbReference type="EMBL" id="MFC2973875.1"/>
    </source>
</evidence>
<dbReference type="EMBL" id="JBHRSJ010000034">
    <property type="protein sequence ID" value="MFC2973875.1"/>
    <property type="molecule type" value="Genomic_DNA"/>
</dbReference>
<feature type="domain" description="Phosphotyrosine protein phosphatase I" evidence="2">
    <location>
        <begin position="5"/>
        <end position="133"/>
    </location>
</feature>
<dbReference type="Proteomes" id="UP001595457">
    <property type="component" value="Unassembled WGS sequence"/>
</dbReference>
<accession>A0ABV7AXU6</accession>
<dbReference type="CDD" id="cd16345">
    <property type="entry name" value="LMWP_ArsC"/>
    <property type="match status" value="1"/>
</dbReference>
<dbReference type="Gene3D" id="3.40.50.2300">
    <property type="match status" value="1"/>
</dbReference>
<dbReference type="EC" id="1.20.4.4" evidence="3"/>
<keyword evidence="1" id="KW-0059">Arsenical resistance</keyword>
<reference evidence="4" key="1">
    <citation type="journal article" date="2019" name="Int. J. Syst. Evol. Microbiol.">
        <title>The Global Catalogue of Microorganisms (GCM) 10K type strain sequencing project: providing services to taxonomists for standard genome sequencing and annotation.</title>
        <authorList>
            <consortium name="The Broad Institute Genomics Platform"/>
            <consortium name="The Broad Institute Genome Sequencing Center for Infectious Disease"/>
            <person name="Wu L."/>
            <person name="Ma J."/>
        </authorList>
    </citation>
    <scope>NUCLEOTIDE SEQUENCE [LARGE SCALE GENOMIC DNA]</scope>
    <source>
        <strain evidence="4">KCTC 62195</strain>
    </source>
</reference>
<name>A0ABV7AXU6_9GAMM</name>